<dbReference type="InterPro" id="IPR036259">
    <property type="entry name" value="MFS_trans_sf"/>
</dbReference>
<gene>
    <name evidence="8" type="ORF">MAC_02127</name>
</gene>
<evidence type="ECO:0000313" key="8">
    <source>
        <dbReference type="EMBL" id="EFY91842.1"/>
    </source>
</evidence>
<keyword evidence="5 6" id="KW-0472">Membrane</keyword>
<organism evidence="9">
    <name type="scientific">Metarhizium acridum (strain CQMa 102)</name>
    <dbReference type="NCBI Taxonomy" id="655827"/>
    <lineage>
        <taxon>Eukaryota</taxon>
        <taxon>Fungi</taxon>
        <taxon>Dikarya</taxon>
        <taxon>Ascomycota</taxon>
        <taxon>Pezizomycotina</taxon>
        <taxon>Sordariomycetes</taxon>
        <taxon>Hypocreomycetidae</taxon>
        <taxon>Hypocreales</taxon>
        <taxon>Clavicipitaceae</taxon>
        <taxon>Metarhizium</taxon>
    </lineage>
</organism>
<evidence type="ECO:0000256" key="2">
    <source>
        <dbReference type="ARBA" id="ARBA00022448"/>
    </source>
</evidence>
<feature type="transmembrane region" description="Helical" evidence="6">
    <location>
        <begin position="148"/>
        <end position="165"/>
    </location>
</feature>
<feature type="transmembrane region" description="Helical" evidence="6">
    <location>
        <begin position="80"/>
        <end position="104"/>
    </location>
</feature>
<sequence>MSHAEISGGHRPGIVAAEAAKDVTETQQRKDTINRAIFDHYAYLAMSPASATMLPQLVEQGLVTERSPVAAEATVPLPSYATFTTMQCVLIICLAPFAATFPAIDDVSHALHVSVGRINLTITSYMIMAGIAPAVLGDLADNIRRRMIYLFIMGIYCVSSIGSALQRNWSALFLLRMLQSAASAAK</sequence>
<reference evidence="8 9" key="1">
    <citation type="journal article" date="2011" name="PLoS Genet.">
        <title>Genome sequencing and comparative transcriptomics of the model entomopathogenic fungi Metarhizium anisopliae and M. acridum.</title>
        <authorList>
            <person name="Gao Q."/>
            <person name="Jin K."/>
            <person name="Ying S.H."/>
            <person name="Zhang Y."/>
            <person name="Xiao G."/>
            <person name="Shang Y."/>
            <person name="Duan Z."/>
            <person name="Hu X."/>
            <person name="Xie X.Q."/>
            <person name="Zhou G."/>
            <person name="Peng G."/>
            <person name="Luo Z."/>
            <person name="Huang W."/>
            <person name="Wang B."/>
            <person name="Fang W."/>
            <person name="Wang S."/>
            <person name="Zhong Y."/>
            <person name="Ma L.J."/>
            <person name="St Leger R.J."/>
            <person name="Zhao G.P."/>
            <person name="Pei Y."/>
            <person name="Feng M.G."/>
            <person name="Xia Y."/>
            <person name="Wang C."/>
        </authorList>
    </citation>
    <scope>NUCLEOTIDE SEQUENCE [LARGE SCALE GENOMIC DNA]</scope>
    <source>
        <strain evidence="8 9">CQMa 102</strain>
    </source>
</reference>
<dbReference type="Pfam" id="PF07690">
    <property type="entry name" value="MFS_1"/>
    <property type="match status" value="1"/>
</dbReference>
<keyword evidence="4 6" id="KW-1133">Transmembrane helix</keyword>
<feature type="transmembrane region" description="Helical" evidence="6">
    <location>
        <begin position="116"/>
        <end position="136"/>
    </location>
</feature>
<dbReference type="OrthoDB" id="440553at2759"/>
<dbReference type="HOGENOM" id="CLU_1454758_0_0_1"/>
<evidence type="ECO:0000313" key="9">
    <source>
        <dbReference type="Proteomes" id="UP000002499"/>
    </source>
</evidence>
<dbReference type="InParanoid" id="E9DWX9"/>
<feature type="domain" description="Major facilitator superfamily (MFS) profile" evidence="7">
    <location>
        <begin position="74"/>
        <end position="186"/>
    </location>
</feature>
<dbReference type="PROSITE" id="PS50850">
    <property type="entry name" value="MFS"/>
    <property type="match status" value="1"/>
</dbReference>
<comment type="subcellular location">
    <subcellularLocation>
        <location evidence="1">Membrane</location>
        <topology evidence="1">Multi-pass membrane protein</topology>
    </subcellularLocation>
</comment>
<evidence type="ECO:0000256" key="4">
    <source>
        <dbReference type="ARBA" id="ARBA00022989"/>
    </source>
</evidence>
<name>E9DWX9_METAQ</name>
<accession>E9DWX9</accession>
<dbReference type="Gene3D" id="1.20.1720.10">
    <property type="entry name" value="Multidrug resistance protein D"/>
    <property type="match status" value="1"/>
</dbReference>
<evidence type="ECO:0000256" key="5">
    <source>
        <dbReference type="ARBA" id="ARBA00023136"/>
    </source>
</evidence>
<dbReference type="PANTHER" id="PTHR23502">
    <property type="entry name" value="MAJOR FACILITATOR SUPERFAMILY"/>
    <property type="match status" value="1"/>
</dbReference>
<evidence type="ECO:0000259" key="7">
    <source>
        <dbReference type="PROSITE" id="PS50850"/>
    </source>
</evidence>
<evidence type="ECO:0000256" key="6">
    <source>
        <dbReference type="SAM" id="Phobius"/>
    </source>
</evidence>
<evidence type="ECO:0000256" key="1">
    <source>
        <dbReference type="ARBA" id="ARBA00004141"/>
    </source>
</evidence>
<dbReference type="GO" id="GO:0005886">
    <property type="term" value="C:plasma membrane"/>
    <property type="evidence" value="ECO:0007669"/>
    <property type="project" value="TreeGrafter"/>
</dbReference>
<dbReference type="Proteomes" id="UP000002499">
    <property type="component" value="Unassembled WGS sequence"/>
</dbReference>
<dbReference type="EMBL" id="GL698479">
    <property type="protein sequence ID" value="EFY91842.1"/>
    <property type="molecule type" value="Genomic_DNA"/>
</dbReference>
<dbReference type="InterPro" id="IPR020846">
    <property type="entry name" value="MFS_dom"/>
</dbReference>
<keyword evidence="3 6" id="KW-0812">Transmembrane</keyword>
<keyword evidence="2" id="KW-0813">Transport</keyword>
<dbReference type="GO" id="GO:0022857">
    <property type="term" value="F:transmembrane transporter activity"/>
    <property type="evidence" value="ECO:0007669"/>
    <property type="project" value="InterPro"/>
</dbReference>
<protein>
    <submittedName>
        <fullName evidence="8">MFS efflux transporter, putative</fullName>
    </submittedName>
</protein>
<evidence type="ECO:0000256" key="3">
    <source>
        <dbReference type="ARBA" id="ARBA00022692"/>
    </source>
</evidence>
<keyword evidence="9" id="KW-1185">Reference proteome</keyword>
<proteinExistence type="predicted"/>
<dbReference type="SUPFAM" id="SSF103473">
    <property type="entry name" value="MFS general substrate transporter"/>
    <property type="match status" value="1"/>
</dbReference>
<dbReference type="InterPro" id="IPR011701">
    <property type="entry name" value="MFS"/>
</dbReference>
<dbReference type="PANTHER" id="PTHR23502:SF51">
    <property type="entry name" value="QUINIDINE RESISTANCE PROTEIN 1-RELATED"/>
    <property type="match status" value="1"/>
</dbReference>
<dbReference type="AlphaFoldDB" id="E9DWX9"/>